<dbReference type="AlphaFoldDB" id="A0A1H7GFE3"/>
<proteinExistence type="predicted"/>
<protein>
    <submittedName>
        <fullName evidence="1">Uncharacterized protein</fullName>
    </submittedName>
</protein>
<accession>A0A1H7GFE3</accession>
<dbReference type="RefSeq" id="WP_092759273.1">
    <property type="nucleotide sequence ID" value="NZ_CAXBJT010000024.1"/>
</dbReference>
<gene>
    <name evidence="1" type="ORF">SAMN04488526_0400</name>
</gene>
<sequence length="42" mass="4567">MLKTIVIGNHLSIQGQLVQMLKDGLCQVRVGTQIFTGRLISG</sequence>
<keyword evidence="2" id="KW-1185">Reference proteome</keyword>
<name>A0A1H7GFE3_9RHOB</name>
<dbReference type="Proteomes" id="UP000199283">
    <property type="component" value="Unassembled WGS sequence"/>
</dbReference>
<reference evidence="1 2" key="1">
    <citation type="submission" date="2016-10" db="EMBL/GenBank/DDBJ databases">
        <authorList>
            <person name="de Groot N.N."/>
        </authorList>
    </citation>
    <scope>NUCLEOTIDE SEQUENCE [LARGE SCALE GENOMIC DNA]</scope>
    <source>
        <strain evidence="1 2">DSM 14858</strain>
    </source>
</reference>
<evidence type="ECO:0000313" key="1">
    <source>
        <dbReference type="EMBL" id="SEK37006.1"/>
    </source>
</evidence>
<dbReference type="STRING" id="188906.SAMN04488526_0400"/>
<organism evidence="1 2">
    <name type="scientific">Jannaschia helgolandensis</name>
    <dbReference type="NCBI Taxonomy" id="188906"/>
    <lineage>
        <taxon>Bacteria</taxon>
        <taxon>Pseudomonadati</taxon>
        <taxon>Pseudomonadota</taxon>
        <taxon>Alphaproteobacteria</taxon>
        <taxon>Rhodobacterales</taxon>
        <taxon>Roseobacteraceae</taxon>
        <taxon>Jannaschia</taxon>
    </lineage>
</organism>
<dbReference type="EMBL" id="FNZQ01000001">
    <property type="protein sequence ID" value="SEK37006.1"/>
    <property type="molecule type" value="Genomic_DNA"/>
</dbReference>
<evidence type="ECO:0000313" key="2">
    <source>
        <dbReference type="Proteomes" id="UP000199283"/>
    </source>
</evidence>